<dbReference type="SUPFAM" id="SSF55729">
    <property type="entry name" value="Acyl-CoA N-acyltransferases (Nat)"/>
    <property type="match status" value="1"/>
</dbReference>
<dbReference type="NCBIfam" id="NF002959">
    <property type="entry name" value="PRK03624.1"/>
    <property type="match status" value="1"/>
</dbReference>
<feature type="domain" description="N-acetyltransferase" evidence="3">
    <location>
        <begin position="27"/>
        <end position="167"/>
    </location>
</feature>
<dbReference type="EMBL" id="BAABRI010000009">
    <property type="protein sequence ID" value="GAA5482741.1"/>
    <property type="molecule type" value="Genomic_DNA"/>
</dbReference>
<dbReference type="Gene3D" id="3.40.630.30">
    <property type="match status" value="1"/>
</dbReference>
<protein>
    <submittedName>
        <fullName evidence="4">Acetyltransferase YpeA</fullName>
    </submittedName>
</protein>
<organism evidence="4 5">
    <name type="scientific">Haloferula sargassicola</name>
    <dbReference type="NCBI Taxonomy" id="490096"/>
    <lineage>
        <taxon>Bacteria</taxon>
        <taxon>Pseudomonadati</taxon>
        <taxon>Verrucomicrobiota</taxon>
        <taxon>Verrucomicrobiia</taxon>
        <taxon>Verrucomicrobiales</taxon>
        <taxon>Verrucomicrobiaceae</taxon>
        <taxon>Haloferula</taxon>
    </lineage>
</organism>
<dbReference type="CDD" id="cd04301">
    <property type="entry name" value="NAT_SF"/>
    <property type="match status" value="1"/>
</dbReference>
<sequence>MGPIGRLDGVGIWVRACVLSEEMSRHFIAPFVNPEHRGEVIALWRQVFGYEDAHHEPNLAIDRKLALDDGLFFVALCDGAVVGSIMAGYDGHRGWLYSLAVLPDFRHRSIGSELVAKAEEALARRGCMKINLQIVEGNEGVQAFYASLGYSTEVRISMGKRLTQNIP</sequence>
<keyword evidence="2" id="KW-0012">Acyltransferase</keyword>
<evidence type="ECO:0000313" key="4">
    <source>
        <dbReference type="EMBL" id="GAA5482741.1"/>
    </source>
</evidence>
<dbReference type="InterPro" id="IPR050832">
    <property type="entry name" value="Bact_Acetyltransf"/>
</dbReference>
<name>A0ABP9UMD0_9BACT</name>
<dbReference type="PANTHER" id="PTHR43877">
    <property type="entry name" value="AMINOALKYLPHOSPHONATE N-ACETYLTRANSFERASE-RELATED-RELATED"/>
    <property type="match status" value="1"/>
</dbReference>
<dbReference type="Proteomes" id="UP001476282">
    <property type="component" value="Unassembled WGS sequence"/>
</dbReference>
<evidence type="ECO:0000256" key="1">
    <source>
        <dbReference type="ARBA" id="ARBA00022679"/>
    </source>
</evidence>
<dbReference type="PROSITE" id="PS51186">
    <property type="entry name" value="GNAT"/>
    <property type="match status" value="1"/>
</dbReference>
<accession>A0ABP9UMD0</accession>
<dbReference type="InterPro" id="IPR000182">
    <property type="entry name" value="GNAT_dom"/>
</dbReference>
<dbReference type="InterPro" id="IPR016181">
    <property type="entry name" value="Acyl_CoA_acyltransferase"/>
</dbReference>
<dbReference type="Pfam" id="PF00583">
    <property type="entry name" value="Acetyltransf_1"/>
    <property type="match status" value="1"/>
</dbReference>
<reference evidence="4 5" key="1">
    <citation type="submission" date="2024-02" db="EMBL/GenBank/DDBJ databases">
        <title>Haloferula sargassicola NBRC 104335.</title>
        <authorList>
            <person name="Ichikawa N."/>
            <person name="Katano-Makiyama Y."/>
            <person name="Hidaka K."/>
        </authorList>
    </citation>
    <scope>NUCLEOTIDE SEQUENCE [LARGE SCALE GENOMIC DNA]</scope>
    <source>
        <strain evidence="4 5">NBRC 104335</strain>
    </source>
</reference>
<keyword evidence="1" id="KW-0808">Transferase</keyword>
<dbReference type="PANTHER" id="PTHR43877:SF1">
    <property type="entry name" value="ACETYLTRANSFERASE"/>
    <property type="match status" value="1"/>
</dbReference>
<comment type="caution">
    <text evidence="4">The sequence shown here is derived from an EMBL/GenBank/DDBJ whole genome shotgun (WGS) entry which is preliminary data.</text>
</comment>
<keyword evidence="5" id="KW-1185">Reference proteome</keyword>
<gene>
    <name evidence="4" type="primary">ypeA</name>
    <name evidence="4" type="ORF">Hsar01_01964</name>
</gene>
<proteinExistence type="predicted"/>
<evidence type="ECO:0000313" key="5">
    <source>
        <dbReference type="Proteomes" id="UP001476282"/>
    </source>
</evidence>
<evidence type="ECO:0000256" key="2">
    <source>
        <dbReference type="ARBA" id="ARBA00023315"/>
    </source>
</evidence>
<evidence type="ECO:0000259" key="3">
    <source>
        <dbReference type="PROSITE" id="PS51186"/>
    </source>
</evidence>